<reference evidence="2" key="1">
    <citation type="submission" date="2023-01" db="EMBL/GenBank/DDBJ databases">
        <title>Colletotrichum chrysophilum M932 genome sequence.</title>
        <authorList>
            <person name="Baroncelli R."/>
        </authorList>
    </citation>
    <scope>NUCLEOTIDE SEQUENCE</scope>
    <source>
        <strain evidence="2">M932</strain>
    </source>
</reference>
<protein>
    <submittedName>
        <fullName evidence="2">Uncharacterized protein</fullName>
    </submittedName>
</protein>
<name>A0AAD9EAA7_9PEZI</name>
<feature type="region of interest" description="Disordered" evidence="1">
    <location>
        <begin position="147"/>
        <end position="181"/>
    </location>
</feature>
<dbReference type="Proteomes" id="UP001243330">
    <property type="component" value="Unassembled WGS sequence"/>
</dbReference>
<evidence type="ECO:0000313" key="3">
    <source>
        <dbReference type="Proteomes" id="UP001243330"/>
    </source>
</evidence>
<accession>A0AAD9EAA7</accession>
<organism evidence="2 3">
    <name type="scientific">Colletotrichum chrysophilum</name>
    <dbReference type="NCBI Taxonomy" id="1836956"/>
    <lineage>
        <taxon>Eukaryota</taxon>
        <taxon>Fungi</taxon>
        <taxon>Dikarya</taxon>
        <taxon>Ascomycota</taxon>
        <taxon>Pezizomycotina</taxon>
        <taxon>Sordariomycetes</taxon>
        <taxon>Hypocreomycetidae</taxon>
        <taxon>Glomerellales</taxon>
        <taxon>Glomerellaceae</taxon>
        <taxon>Colletotrichum</taxon>
        <taxon>Colletotrichum gloeosporioides species complex</taxon>
    </lineage>
</organism>
<feature type="compositionally biased region" description="Polar residues" evidence="1">
    <location>
        <begin position="160"/>
        <end position="181"/>
    </location>
</feature>
<proteinExistence type="predicted"/>
<evidence type="ECO:0000313" key="2">
    <source>
        <dbReference type="EMBL" id="KAK1837811.1"/>
    </source>
</evidence>
<dbReference type="AlphaFoldDB" id="A0AAD9EAA7"/>
<comment type="caution">
    <text evidence="2">The sequence shown here is derived from an EMBL/GenBank/DDBJ whole genome shotgun (WGS) entry which is preliminary data.</text>
</comment>
<keyword evidence="3" id="KW-1185">Reference proteome</keyword>
<gene>
    <name evidence="2" type="ORF">CCHR01_19564</name>
</gene>
<evidence type="ECO:0000256" key="1">
    <source>
        <dbReference type="SAM" id="MobiDB-lite"/>
    </source>
</evidence>
<sequence>MARSVPLAVDAAGSNVSGAAGFGESVETTLLLRDVPGNDERSEEDDWERPVGLFLIELAIFSNVFSAGFTKPSKTSYTVWEQSQAPHSGLQGKVQRAPQGAAQIMPVQRPTERDYHWALRSVQVVKYFDLHYVSIFLLSCAPQVHRSDTTERGRRLKTVPSANNVHQNGPPTTNPEMQSSADFLFLP</sequence>
<dbReference type="EMBL" id="JAQOWY010001000">
    <property type="protein sequence ID" value="KAK1837811.1"/>
    <property type="molecule type" value="Genomic_DNA"/>
</dbReference>